<protein>
    <submittedName>
        <fullName evidence="1">(2Fe-2S) ferredoxin</fullName>
    </submittedName>
</protein>
<dbReference type="Proteomes" id="UP000192923">
    <property type="component" value="Unassembled WGS sequence"/>
</dbReference>
<evidence type="ECO:0000313" key="1">
    <source>
        <dbReference type="EMBL" id="SMF97602.1"/>
    </source>
</evidence>
<dbReference type="RefSeq" id="WP_085216625.1">
    <property type="nucleotide sequence ID" value="NZ_FXAM01000003.1"/>
</dbReference>
<dbReference type="AlphaFoldDB" id="A0A1Y6DBH2"/>
<evidence type="ECO:0000313" key="2">
    <source>
        <dbReference type="Proteomes" id="UP000192923"/>
    </source>
</evidence>
<reference evidence="1 2" key="1">
    <citation type="submission" date="2016-12" db="EMBL/GenBank/DDBJ databases">
        <authorList>
            <person name="Song W.-J."/>
            <person name="Kurnit D.M."/>
        </authorList>
    </citation>
    <scope>NUCLEOTIDE SEQUENCE [LARGE SCALE GENOMIC DNA]</scope>
    <source>
        <strain evidence="1 2">175</strain>
    </source>
</reference>
<dbReference type="EMBL" id="FXAM01000003">
    <property type="protein sequence ID" value="SMF97602.1"/>
    <property type="molecule type" value="Genomic_DNA"/>
</dbReference>
<dbReference type="CDD" id="cd02980">
    <property type="entry name" value="TRX_Fd_family"/>
    <property type="match status" value="1"/>
</dbReference>
<dbReference type="Gene3D" id="3.40.30.10">
    <property type="entry name" value="Glutaredoxin"/>
    <property type="match status" value="1"/>
</dbReference>
<dbReference type="InterPro" id="IPR036249">
    <property type="entry name" value="Thioredoxin-like_sf"/>
</dbReference>
<dbReference type="OrthoDB" id="9800597at2"/>
<proteinExistence type="predicted"/>
<name>A0A1Y6DBH2_9GAMM</name>
<dbReference type="FunFam" id="3.40.30.10:FF:000544">
    <property type="entry name" value="Hydrogenase subunit HymB, putative"/>
    <property type="match status" value="1"/>
</dbReference>
<dbReference type="SUPFAM" id="SSF52833">
    <property type="entry name" value="Thioredoxin-like"/>
    <property type="match status" value="1"/>
</dbReference>
<organism evidence="1 2">
    <name type="scientific">Methylomagnum ishizawai</name>
    <dbReference type="NCBI Taxonomy" id="1760988"/>
    <lineage>
        <taxon>Bacteria</taxon>
        <taxon>Pseudomonadati</taxon>
        <taxon>Pseudomonadota</taxon>
        <taxon>Gammaproteobacteria</taxon>
        <taxon>Methylococcales</taxon>
        <taxon>Methylococcaceae</taxon>
        <taxon>Methylomagnum</taxon>
    </lineage>
</organism>
<keyword evidence="2" id="KW-1185">Reference proteome</keyword>
<sequence>MPKPQKHVFVCAQARPPGHPRGSCAQLGCAQVLQTFAQQFEQGQLYGQFALTSTGCLGACDQGPTVIVYPDAVMYAKVKPEDVAEIVSGHLKEGAPVERLLAPAAVWG</sequence>
<accession>A0A1Y6DBH2</accession>
<gene>
    <name evidence="1" type="ORF">SAMN02949497_0172</name>
</gene>
<dbReference type="Pfam" id="PF01257">
    <property type="entry name" value="2Fe-2S_thioredx"/>
    <property type="match status" value="1"/>
</dbReference>
<dbReference type="STRING" id="1760988.SAMN02949497_0172"/>